<dbReference type="PANTHER" id="PTHR13186">
    <property type="entry name" value="MEDIATOR OF RNA POLYMERASE II TRANSCRIPTION SUBUNIT 31"/>
    <property type="match status" value="1"/>
</dbReference>
<dbReference type="InterPro" id="IPR038089">
    <property type="entry name" value="Med31_sf"/>
</dbReference>
<keyword evidence="7 8" id="KW-0539">Nucleus</keyword>
<keyword evidence="4 8" id="KW-0805">Transcription regulation</keyword>
<dbReference type="RefSeq" id="XP_041134579.1">
    <property type="nucleotide sequence ID" value="XM_041280077.1"/>
</dbReference>
<reference evidence="10" key="1">
    <citation type="submission" date="2020-10" db="EMBL/GenBank/DDBJ databases">
        <authorList>
            <person name="Palmer J.M."/>
        </authorList>
    </citation>
    <scope>NUCLEOTIDE SEQUENCE</scope>
    <source>
        <strain evidence="10">UCD 2041</strain>
    </source>
</reference>
<dbReference type="OrthoDB" id="10257739at2759"/>
<accession>A0A871R0V6</accession>
<dbReference type="KEGG" id="bbrx:BRETT_001528"/>
<evidence type="ECO:0000256" key="5">
    <source>
        <dbReference type="ARBA" id="ARBA00023159"/>
    </source>
</evidence>
<dbReference type="GO" id="GO:0016592">
    <property type="term" value="C:mediator complex"/>
    <property type="evidence" value="ECO:0007669"/>
    <property type="project" value="InterPro"/>
</dbReference>
<dbReference type="GO" id="GO:0006355">
    <property type="term" value="P:regulation of DNA-templated transcription"/>
    <property type="evidence" value="ECO:0007669"/>
    <property type="project" value="InterPro"/>
</dbReference>
<gene>
    <name evidence="10" type="ORF">BRETT_001528</name>
</gene>
<protein>
    <recommendedName>
        <fullName evidence="3 8">Mediator of RNA polymerase II transcription subunit 31</fullName>
    </recommendedName>
</protein>
<sequence length="160" mass="18770">MSATNEELPSRWEIELEFVQSLANMQYLTYLAQTGHLEDPRFLNYLKYLEYWRQPEYAKQLVYPDCLHILTLLQSEEFRKQISKFEVSSVIYNDMVARWKAPLEKEGDRVQLDGVPNGESKEKTTDKKDEKDQEELDKEVGVDEGAKIKEDADAMDIDKQ</sequence>
<dbReference type="Proteomes" id="UP000663131">
    <property type="component" value="Chromosome 1"/>
</dbReference>
<comment type="similarity">
    <text evidence="2 8">Belongs to the Mediator complex subunit 31 family.</text>
</comment>
<keyword evidence="5 8" id="KW-0010">Activator</keyword>
<evidence type="ECO:0000256" key="6">
    <source>
        <dbReference type="ARBA" id="ARBA00023163"/>
    </source>
</evidence>
<evidence type="ECO:0000256" key="7">
    <source>
        <dbReference type="ARBA" id="ARBA00023242"/>
    </source>
</evidence>
<feature type="compositionally biased region" description="Basic and acidic residues" evidence="9">
    <location>
        <begin position="138"/>
        <end position="160"/>
    </location>
</feature>
<feature type="region of interest" description="Disordered" evidence="9">
    <location>
        <begin position="108"/>
        <end position="160"/>
    </location>
</feature>
<evidence type="ECO:0000256" key="2">
    <source>
        <dbReference type="ARBA" id="ARBA00006378"/>
    </source>
</evidence>
<reference evidence="10" key="2">
    <citation type="journal article" name="BMC Genomics">
        <title>New genome assemblies reveal patterns of domestication and adaptation across Brettanomyces (Dekkera) species.</title>
        <authorList>
            <person name="Roach M.J."/>
            <person name="Borneman A.R."/>
        </authorList>
    </citation>
    <scope>NUCLEOTIDE SEQUENCE</scope>
    <source>
        <strain evidence="10">UCD 2041</strain>
    </source>
</reference>
<name>A0A871R0V6_DEKBR</name>
<evidence type="ECO:0000313" key="11">
    <source>
        <dbReference type="Proteomes" id="UP000663131"/>
    </source>
</evidence>
<evidence type="ECO:0000256" key="3">
    <source>
        <dbReference type="ARBA" id="ARBA00019660"/>
    </source>
</evidence>
<comment type="function">
    <text evidence="8">Component of the Mediator complex, a coactivator involved in the regulated transcription of nearly all RNA polymerase II-dependent genes. Mediator functions as a bridge to convey information from gene-specific regulatory proteins to the basal RNA polymerase II transcription machinery. Mediator is recruited to promoters by direct interactions with regulatory proteins and serves as a scaffold for the assembly of a functional preinitiation complex with RNA polymerase II and the general transcription factors.</text>
</comment>
<dbReference type="Gene3D" id="1.10.10.1340">
    <property type="entry name" value="Mediator of RNA polymerase II, submodule Med31 (Soh1)"/>
    <property type="match status" value="1"/>
</dbReference>
<comment type="subcellular location">
    <subcellularLocation>
        <location evidence="1 8">Nucleus</location>
    </subcellularLocation>
</comment>
<dbReference type="AlphaFoldDB" id="A0A871R0V6"/>
<evidence type="ECO:0000256" key="8">
    <source>
        <dbReference type="RuleBase" id="RU364129"/>
    </source>
</evidence>
<dbReference type="GO" id="GO:0003712">
    <property type="term" value="F:transcription coregulator activity"/>
    <property type="evidence" value="ECO:0007669"/>
    <property type="project" value="InterPro"/>
</dbReference>
<evidence type="ECO:0000256" key="4">
    <source>
        <dbReference type="ARBA" id="ARBA00023015"/>
    </source>
</evidence>
<keyword evidence="6 8" id="KW-0804">Transcription</keyword>
<evidence type="ECO:0000256" key="9">
    <source>
        <dbReference type="SAM" id="MobiDB-lite"/>
    </source>
</evidence>
<organism evidence="10 11">
    <name type="scientific">Dekkera bruxellensis</name>
    <name type="common">Brettanomyces custersii</name>
    <dbReference type="NCBI Taxonomy" id="5007"/>
    <lineage>
        <taxon>Eukaryota</taxon>
        <taxon>Fungi</taxon>
        <taxon>Dikarya</taxon>
        <taxon>Ascomycota</taxon>
        <taxon>Saccharomycotina</taxon>
        <taxon>Pichiomycetes</taxon>
        <taxon>Pichiales</taxon>
        <taxon>Pichiaceae</taxon>
        <taxon>Brettanomyces</taxon>
    </lineage>
</organism>
<feature type="compositionally biased region" description="Basic and acidic residues" evidence="9">
    <location>
        <begin position="119"/>
        <end position="131"/>
    </location>
</feature>
<comment type="subunit">
    <text evidence="8">Component of the Mediator complex.</text>
</comment>
<dbReference type="GeneID" id="64573453"/>
<dbReference type="Pfam" id="PF05669">
    <property type="entry name" value="Med31"/>
    <property type="match status" value="1"/>
</dbReference>
<dbReference type="InterPro" id="IPR008831">
    <property type="entry name" value="Mediator_Med31"/>
</dbReference>
<dbReference type="EMBL" id="CP063129">
    <property type="protein sequence ID" value="QOU18084.1"/>
    <property type="molecule type" value="Genomic_DNA"/>
</dbReference>
<evidence type="ECO:0000256" key="1">
    <source>
        <dbReference type="ARBA" id="ARBA00004123"/>
    </source>
</evidence>
<proteinExistence type="inferred from homology"/>
<evidence type="ECO:0000313" key="10">
    <source>
        <dbReference type="EMBL" id="QOU18084.1"/>
    </source>
</evidence>